<keyword evidence="6" id="KW-0472">Membrane</keyword>
<dbReference type="PROSITE" id="PS00232">
    <property type="entry name" value="CADHERIN_1"/>
    <property type="match status" value="1"/>
</dbReference>
<evidence type="ECO:0000256" key="7">
    <source>
        <dbReference type="ARBA" id="ARBA00023180"/>
    </source>
</evidence>
<dbReference type="InterPro" id="IPR050174">
    <property type="entry name" value="Protocadherin/Cadherin-CA"/>
</dbReference>
<keyword evidence="5" id="KW-1133">Transmembrane helix</keyword>
<dbReference type="Pfam" id="PF00028">
    <property type="entry name" value="Cadherin"/>
    <property type="match status" value="1"/>
</dbReference>
<dbReference type="SMART" id="SM00112">
    <property type="entry name" value="CA"/>
    <property type="match status" value="1"/>
</dbReference>
<dbReference type="Proteomes" id="UP001148018">
    <property type="component" value="Unassembled WGS sequence"/>
</dbReference>
<evidence type="ECO:0000256" key="8">
    <source>
        <dbReference type="PROSITE-ProRule" id="PRU00043"/>
    </source>
</evidence>
<sequence>VHYTLVSEDAGPNTLVATVLAKDPDGDGITYSLTAGNEEGNFVIDSQKGFFSQAQSSCSRRKSIILLCLRKAAQWTCQQYQERASVLENQPAGTLVMPVQATDADEGANGKARYGLMHRDSATVPPFRVHPDTASCAWPLYDDDDFGTNAAISYSMSLEEPEYLRVNPVTGWVYVNQPISQRTYITREVVATDGGNRSTSVEMAVTITNVKNQPPHWETDSYSVVVPENTARDTPIVVSAVCLLIHDVMVLLGGLIGPHHMAVVVPDVNDNVPFFTSSVYEASLPEGAQRGTLVVQVSSHDRDLGLNGQVMQWRGDIINNPMRSHTSRRSNIEPPLVEEMLLIPSSSLLLSRPQLVVLTDRDSAYVRVFISGVNDNKPVLVQRLYQVAVDEKADVGVVMVTVRYQVAVDEKADVGLAMVTVSANDQDDGMHGNVTATDPDQDADQGAIRYSIHGQGAIRYSIHGQGAIRYSIHGQGAESHFMINDMTGEMYAQRSMNRKERAPSGASWSWPRLRKGRA</sequence>
<dbReference type="PANTHER" id="PTHR24028:SF236">
    <property type="entry name" value="PROTOCADHERIN GAMMA-C3"/>
    <property type="match status" value="1"/>
</dbReference>
<evidence type="ECO:0000256" key="9">
    <source>
        <dbReference type="SAM" id="MobiDB-lite"/>
    </source>
</evidence>
<keyword evidence="4 8" id="KW-0106">Calcium</keyword>
<accession>A0A9Q0IER4</accession>
<evidence type="ECO:0000313" key="11">
    <source>
        <dbReference type="EMBL" id="KAJ3596034.1"/>
    </source>
</evidence>
<dbReference type="Gene3D" id="2.60.40.60">
    <property type="entry name" value="Cadherins"/>
    <property type="match status" value="5"/>
</dbReference>
<dbReference type="PRINTS" id="PR00205">
    <property type="entry name" value="CADHERIN"/>
</dbReference>
<dbReference type="AlphaFoldDB" id="A0A9Q0IER4"/>
<keyword evidence="3" id="KW-0677">Repeat</keyword>
<evidence type="ECO:0000313" key="12">
    <source>
        <dbReference type="Proteomes" id="UP001148018"/>
    </source>
</evidence>
<evidence type="ECO:0000256" key="2">
    <source>
        <dbReference type="ARBA" id="ARBA00022692"/>
    </source>
</evidence>
<dbReference type="GO" id="GO:0007156">
    <property type="term" value="P:homophilic cell adhesion via plasma membrane adhesion molecules"/>
    <property type="evidence" value="ECO:0007669"/>
    <property type="project" value="InterPro"/>
</dbReference>
<dbReference type="CDD" id="cd11304">
    <property type="entry name" value="Cadherin_repeat"/>
    <property type="match status" value="4"/>
</dbReference>
<dbReference type="EMBL" id="JANIIK010000110">
    <property type="protein sequence ID" value="KAJ3596034.1"/>
    <property type="molecule type" value="Genomic_DNA"/>
</dbReference>
<name>A0A9Q0IER4_9TELE</name>
<reference evidence="11" key="1">
    <citation type="submission" date="2022-07" db="EMBL/GenBank/DDBJ databases">
        <title>Chromosome-level genome of Muraenolepis orangiensis.</title>
        <authorList>
            <person name="Kim J."/>
        </authorList>
    </citation>
    <scope>NUCLEOTIDE SEQUENCE</scope>
    <source>
        <strain evidence="11">KU_S4_2022</strain>
        <tissue evidence="11">Muscle</tissue>
    </source>
</reference>
<dbReference type="PANTHER" id="PTHR24028">
    <property type="entry name" value="CADHERIN-87A"/>
    <property type="match status" value="1"/>
</dbReference>
<evidence type="ECO:0000256" key="1">
    <source>
        <dbReference type="ARBA" id="ARBA00004167"/>
    </source>
</evidence>
<dbReference type="SUPFAM" id="SSF49313">
    <property type="entry name" value="Cadherin-like"/>
    <property type="match status" value="5"/>
</dbReference>
<evidence type="ECO:0000256" key="5">
    <source>
        <dbReference type="ARBA" id="ARBA00022989"/>
    </source>
</evidence>
<evidence type="ECO:0000256" key="3">
    <source>
        <dbReference type="ARBA" id="ARBA00022737"/>
    </source>
</evidence>
<dbReference type="GO" id="GO:0005509">
    <property type="term" value="F:calcium ion binding"/>
    <property type="evidence" value="ECO:0007669"/>
    <property type="project" value="UniProtKB-UniRule"/>
</dbReference>
<feature type="region of interest" description="Disordered" evidence="9">
    <location>
        <begin position="495"/>
        <end position="518"/>
    </location>
</feature>
<protein>
    <recommendedName>
        <fullName evidence="10">Cadherin domain-containing protein</fullName>
    </recommendedName>
</protein>
<keyword evidence="2" id="KW-0812">Transmembrane</keyword>
<dbReference type="PROSITE" id="PS50268">
    <property type="entry name" value="CADHERIN_2"/>
    <property type="match status" value="3"/>
</dbReference>
<evidence type="ECO:0000256" key="4">
    <source>
        <dbReference type="ARBA" id="ARBA00022837"/>
    </source>
</evidence>
<dbReference type="GO" id="GO:0005886">
    <property type="term" value="C:plasma membrane"/>
    <property type="evidence" value="ECO:0007669"/>
    <property type="project" value="InterPro"/>
</dbReference>
<keyword evidence="12" id="KW-1185">Reference proteome</keyword>
<feature type="domain" description="Cadherin" evidence="10">
    <location>
        <begin position="400"/>
        <end position="501"/>
    </location>
</feature>
<dbReference type="InterPro" id="IPR015919">
    <property type="entry name" value="Cadherin-like_sf"/>
</dbReference>
<gene>
    <name evidence="11" type="ORF">NHX12_002443</name>
</gene>
<dbReference type="GO" id="GO:0009653">
    <property type="term" value="P:anatomical structure morphogenesis"/>
    <property type="evidence" value="ECO:0007669"/>
    <property type="project" value="UniProtKB-ARBA"/>
</dbReference>
<feature type="domain" description="Cadherin" evidence="10">
    <location>
        <begin position="78"/>
        <end position="217"/>
    </location>
</feature>
<dbReference type="OrthoDB" id="8953999at2759"/>
<comment type="subcellular location">
    <subcellularLocation>
        <location evidence="1">Membrane</location>
        <topology evidence="1">Single-pass membrane protein</topology>
    </subcellularLocation>
</comment>
<evidence type="ECO:0000259" key="10">
    <source>
        <dbReference type="PROSITE" id="PS50268"/>
    </source>
</evidence>
<keyword evidence="7" id="KW-0325">Glycoprotein</keyword>
<dbReference type="InterPro" id="IPR020894">
    <property type="entry name" value="Cadherin_CS"/>
</dbReference>
<comment type="caution">
    <text evidence="11">The sequence shown here is derived from an EMBL/GenBank/DDBJ whole genome shotgun (WGS) entry which is preliminary data.</text>
</comment>
<feature type="non-terminal residue" evidence="11">
    <location>
        <position position="1"/>
    </location>
</feature>
<organism evidence="11 12">
    <name type="scientific">Muraenolepis orangiensis</name>
    <name type="common">Patagonian moray cod</name>
    <dbReference type="NCBI Taxonomy" id="630683"/>
    <lineage>
        <taxon>Eukaryota</taxon>
        <taxon>Metazoa</taxon>
        <taxon>Chordata</taxon>
        <taxon>Craniata</taxon>
        <taxon>Vertebrata</taxon>
        <taxon>Euteleostomi</taxon>
        <taxon>Actinopterygii</taxon>
        <taxon>Neopterygii</taxon>
        <taxon>Teleostei</taxon>
        <taxon>Neoteleostei</taxon>
        <taxon>Acanthomorphata</taxon>
        <taxon>Zeiogadaria</taxon>
        <taxon>Gadariae</taxon>
        <taxon>Gadiformes</taxon>
        <taxon>Muraenolepidoidei</taxon>
        <taxon>Muraenolepididae</taxon>
        <taxon>Muraenolepis</taxon>
    </lineage>
</organism>
<feature type="domain" description="Cadherin" evidence="10">
    <location>
        <begin position="6"/>
        <end position="49"/>
    </location>
</feature>
<dbReference type="InterPro" id="IPR002126">
    <property type="entry name" value="Cadherin-like_dom"/>
</dbReference>
<proteinExistence type="predicted"/>
<evidence type="ECO:0000256" key="6">
    <source>
        <dbReference type="ARBA" id="ARBA00023136"/>
    </source>
</evidence>